<name>A0ABQ6G4E7_9CHLR</name>
<evidence type="ECO:0000256" key="4">
    <source>
        <dbReference type="ARBA" id="ARBA00022723"/>
    </source>
</evidence>
<dbReference type="Proteomes" id="UP001344906">
    <property type="component" value="Unassembled WGS sequence"/>
</dbReference>
<dbReference type="EMBL" id="BSRI01000002">
    <property type="protein sequence ID" value="GLV60708.1"/>
    <property type="molecule type" value="Genomic_DNA"/>
</dbReference>
<comment type="cofactor">
    <cofactor evidence="1">
        <name>Mn(2+)</name>
        <dbReference type="ChEBI" id="CHEBI:29035"/>
    </cofactor>
</comment>
<dbReference type="InterPro" id="IPR051547">
    <property type="entry name" value="TDP2-like"/>
</dbReference>
<reference evidence="10 11" key="1">
    <citation type="submission" date="2023-02" db="EMBL/GenBank/DDBJ databases">
        <title>Dictyobacter halimunensis sp. nov., a new member of the class Ktedonobacteria from forest soil in a geothermal area.</title>
        <authorList>
            <person name="Rachmania M.K."/>
            <person name="Ningsih F."/>
            <person name="Sakai Y."/>
            <person name="Yabe S."/>
            <person name="Yokota A."/>
            <person name="Sjamsuridzal W."/>
        </authorList>
    </citation>
    <scope>NUCLEOTIDE SEQUENCE [LARGE SCALE GENOMIC DNA]</scope>
    <source>
        <strain evidence="10 11">S3.2.2.5</strain>
    </source>
</reference>
<gene>
    <name evidence="10" type="ORF">KDH_75270</name>
</gene>
<dbReference type="InterPro" id="IPR005135">
    <property type="entry name" value="Endo/exonuclease/phosphatase"/>
</dbReference>
<dbReference type="InterPro" id="IPR036691">
    <property type="entry name" value="Endo/exonu/phosph_ase_sf"/>
</dbReference>
<keyword evidence="4" id="KW-0479">Metal-binding</keyword>
<organism evidence="10 11">
    <name type="scientific">Dictyobacter halimunensis</name>
    <dbReference type="NCBI Taxonomy" id="3026934"/>
    <lineage>
        <taxon>Bacteria</taxon>
        <taxon>Bacillati</taxon>
        <taxon>Chloroflexota</taxon>
        <taxon>Ktedonobacteria</taxon>
        <taxon>Ktedonobacterales</taxon>
        <taxon>Dictyobacteraceae</taxon>
        <taxon>Dictyobacter</taxon>
    </lineage>
</organism>
<comment type="cofactor">
    <cofactor evidence="2">
        <name>Mg(2+)</name>
        <dbReference type="ChEBI" id="CHEBI:18420"/>
    </cofactor>
</comment>
<dbReference type="PANTHER" id="PTHR15822:SF4">
    <property type="entry name" value="TYROSYL-DNA PHOSPHODIESTERASE 2"/>
    <property type="match status" value="1"/>
</dbReference>
<feature type="domain" description="Endonuclease/exonuclease/phosphatase" evidence="9">
    <location>
        <begin position="17"/>
        <end position="268"/>
    </location>
</feature>
<evidence type="ECO:0000256" key="1">
    <source>
        <dbReference type="ARBA" id="ARBA00001936"/>
    </source>
</evidence>
<protein>
    <recommendedName>
        <fullName evidence="9">Endonuclease/exonuclease/phosphatase domain-containing protein</fullName>
    </recommendedName>
</protein>
<evidence type="ECO:0000256" key="5">
    <source>
        <dbReference type="ARBA" id="ARBA00022763"/>
    </source>
</evidence>
<sequence length="279" mass="31347">MSTYQLAGPRPGAIRVLTLNLWGRDGAWFDRRSVLKEGLRALQPDLLALQETVKSDGYDQVLDLLGSEWHIVHQRARHANGMGISLASRWPLRELQELDLQVTARIGDFPCGTLIAEIQAPAPVGPLLFVNHFPNWQLDFEHERELQAVAAARVLEERARQWKLHVIVAGDMDAEPTAASIRFWSGYQSLNGLSVCYRDAWASSHPNEPGHTFTPDNPLMAMANWDWPFRRIDYIFIRCGEHGGPTLKIASCQLIFDQPINGTWASDHFGLIADLTPPP</sequence>
<evidence type="ECO:0000256" key="2">
    <source>
        <dbReference type="ARBA" id="ARBA00001946"/>
    </source>
</evidence>
<evidence type="ECO:0000256" key="3">
    <source>
        <dbReference type="ARBA" id="ARBA00022722"/>
    </source>
</evidence>
<keyword evidence="5" id="KW-0227">DNA damage</keyword>
<dbReference type="PANTHER" id="PTHR15822">
    <property type="entry name" value="TRAF AND TNF RECEPTOR-ASSOCIATED PROTEIN"/>
    <property type="match status" value="1"/>
</dbReference>
<keyword evidence="7" id="KW-0460">Magnesium</keyword>
<keyword evidence="3" id="KW-0540">Nuclease</keyword>
<dbReference type="SUPFAM" id="SSF56219">
    <property type="entry name" value="DNase I-like"/>
    <property type="match status" value="1"/>
</dbReference>
<evidence type="ECO:0000259" key="9">
    <source>
        <dbReference type="Pfam" id="PF03372"/>
    </source>
</evidence>
<dbReference type="Gene3D" id="3.60.10.10">
    <property type="entry name" value="Endonuclease/exonuclease/phosphatase"/>
    <property type="match status" value="1"/>
</dbReference>
<evidence type="ECO:0000256" key="6">
    <source>
        <dbReference type="ARBA" id="ARBA00022801"/>
    </source>
</evidence>
<accession>A0ABQ6G4E7</accession>
<keyword evidence="11" id="KW-1185">Reference proteome</keyword>
<keyword evidence="8" id="KW-0234">DNA repair</keyword>
<evidence type="ECO:0000313" key="11">
    <source>
        <dbReference type="Proteomes" id="UP001344906"/>
    </source>
</evidence>
<evidence type="ECO:0000256" key="7">
    <source>
        <dbReference type="ARBA" id="ARBA00022842"/>
    </source>
</evidence>
<keyword evidence="6" id="KW-0378">Hydrolase</keyword>
<dbReference type="RefSeq" id="WP_338257848.1">
    <property type="nucleotide sequence ID" value="NZ_BSRI01000002.1"/>
</dbReference>
<comment type="caution">
    <text evidence="10">The sequence shown here is derived from an EMBL/GenBank/DDBJ whole genome shotgun (WGS) entry which is preliminary data.</text>
</comment>
<dbReference type="Pfam" id="PF03372">
    <property type="entry name" value="Exo_endo_phos"/>
    <property type="match status" value="1"/>
</dbReference>
<evidence type="ECO:0000313" key="10">
    <source>
        <dbReference type="EMBL" id="GLV60708.1"/>
    </source>
</evidence>
<proteinExistence type="predicted"/>
<evidence type="ECO:0000256" key="8">
    <source>
        <dbReference type="ARBA" id="ARBA00023204"/>
    </source>
</evidence>